<evidence type="ECO:0000256" key="2">
    <source>
        <dbReference type="ARBA" id="ARBA00022692"/>
    </source>
</evidence>
<feature type="transmembrane region" description="Helical" evidence="5">
    <location>
        <begin position="184"/>
        <end position="208"/>
    </location>
</feature>
<evidence type="ECO:0000313" key="6">
    <source>
        <dbReference type="EMBL" id="KAK9764356.1"/>
    </source>
</evidence>
<dbReference type="InterPro" id="IPR004776">
    <property type="entry name" value="Mem_transp_PIN-like"/>
</dbReference>
<feature type="transmembrane region" description="Helical" evidence="5">
    <location>
        <begin position="298"/>
        <end position="319"/>
    </location>
</feature>
<feature type="transmembrane region" description="Helical" evidence="5">
    <location>
        <begin position="12"/>
        <end position="37"/>
    </location>
</feature>
<name>A0ABR2WS73_9FUNG</name>
<organism evidence="6 7">
    <name type="scientific">Basidiobolus ranarum</name>
    <dbReference type="NCBI Taxonomy" id="34480"/>
    <lineage>
        <taxon>Eukaryota</taxon>
        <taxon>Fungi</taxon>
        <taxon>Fungi incertae sedis</taxon>
        <taxon>Zoopagomycota</taxon>
        <taxon>Entomophthoromycotina</taxon>
        <taxon>Basidiobolomycetes</taxon>
        <taxon>Basidiobolales</taxon>
        <taxon>Basidiobolaceae</taxon>
        <taxon>Basidiobolus</taxon>
    </lineage>
</organism>
<accession>A0ABR2WS73</accession>
<feature type="transmembrane region" description="Helical" evidence="5">
    <location>
        <begin position="331"/>
        <end position="357"/>
    </location>
</feature>
<reference evidence="6 7" key="1">
    <citation type="submission" date="2023-04" db="EMBL/GenBank/DDBJ databases">
        <title>Genome of Basidiobolus ranarum AG-B5.</title>
        <authorList>
            <person name="Stajich J.E."/>
            <person name="Carter-House D."/>
            <person name="Gryganskyi A."/>
        </authorList>
    </citation>
    <scope>NUCLEOTIDE SEQUENCE [LARGE SCALE GENOMIC DNA]</scope>
    <source>
        <strain evidence="6 7">AG-B5</strain>
    </source>
</reference>
<sequence length="358" mass="39787">MVESVRTDYFYQFGIMAMMVFFYIFLGALFGSLFRIFTTLPRNFRNGMIAAAIWGNWGDIPLAVIISLGDSPPFRPGDRSRGIAYQSVFLVLFNVTLFIMGGFKLIQSDYKEPYQQETGKPPVSVDEGIMTEQAVESENPYDTARCVTTVSELSMTDKEYDYLQIQVLPEPTNWSKFRRRVKSLLGLIFAPPNLAVILGIIVALIPTLKALFVRSGHPAPEPALEFMFSYVYSVGAAYVPLALVNLGAALARMDFKAIPFRVSFLFALVKLIVTPAIGISFVLLLVNVAKIIDPADKPLIFLAMFASCVPTATTVMVLTQFYSPTGEAKEIASILIVQYILGFFTMICSMILILYLLS</sequence>
<dbReference type="Proteomes" id="UP001479436">
    <property type="component" value="Unassembled WGS sequence"/>
</dbReference>
<evidence type="ECO:0000256" key="4">
    <source>
        <dbReference type="ARBA" id="ARBA00023136"/>
    </source>
</evidence>
<dbReference type="InterPro" id="IPR040254">
    <property type="entry name" value="Ecm3-like"/>
</dbReference>
<keyword evidence="3 5" id="KW-1133">Transmembrane helix</keyword>
<feature type="transmembrane region" description="Helical" evidence="5">
    <location>
        <begin position="262"/>
        <end position="286"/>
    </location>
</feature>
<comment type="caution">
    <text evidence="6">The sequence shown here is derived from an EMBL/GenBank/DDBJ whole genome shotgun (WGS) entry which is preliminary data.</text>
</comment>
<dbReference type="PANTHER" id="PTHR31274">
    <property type="entry name" value="PROTEIN ECM3"/>
    <property type="match status" value="1"/>
</dbReference>
<dbReference type="EMBL" id="JASJQH010000444">
    <property type="protein sequence ID" value="KAK9764356.1"/>
    <property type="molecule type" value="Genomic_DNA"/>
</dbReference>
<protein>
    <submittedName>
        <fullName evidence="6">Protein M3</fullName>
    </submittedName>
</protein>
<evidence type="ECO:0000256" key="3">
    <source>
        <dbReference type="ARBA" id="ARBA00022989"/>
    </source>
</evidence>
<proteinExistence type="predicted"/>
<evidence type="ECO:0000313" key="7">
    <source>
        <dbReference type="Proteomes" id="UP001479436"/>
    </source>
</evidence>
<keyword evidence="7" id="KW-1185">Reference proteome</keyword>
<feature type="transmembrane region" description="Helical" evidence="5">
    <location>
        <begin position="228"/>
        <end position="250"/>
    </location>
</feature>
<feature type="transmembrane region" description="Helical" evidence="5">
    <location>
        <begin position="83"/>
        <end position="106"/>
    </location>
</feature>
<dbReference type="PANTHER" id="PTHR31274:SF1">
    <property type="entry name" value="AGL149CP"/>
    <property type="match status" value="1"/>
</dbReference>
<evidence type="ECO:0000256" key="1">
    <source>
        <dbReference type="ARBA" id="ARBA00004141"/>
    </source>
</evidence>
<keyword evidence="2 5" id="KW-0812">Transmembrane</keyword>
<feature type="transmembrane region" description="Helical" evidence="5">
    <location>
        <begin position="49"/>
        <end position="68"/>
    </location>
</feature>
<comment type="subcellular location">
    <subcellularLocation>
        <location evidence="1">Membrane</location>
        <topology evidence="1">Multi-pass membrane protein</topology>
    </subcellularLocation>
</comment>
<gene>
    <name evidence="6" type="primary">ECM3_4</name>
    <name evidence="6" type="ORF">K7432_008201</name>
</gene>
<evidence type="ECO:0000256" key="5">
    <source>
        <dbReference type="SAM" id="Phobius"/>
    </source>
</evidence>
<dbReference type="Pfam" id="PF03547">
    <property type="entry name" value="Mem_trans"/>
    <property type="match status" value="1"/>
</dbReference>
<keyword evidence="4 5" id="KW-0472">Membrane</keyword>